<keyword evidence="1" id="KW-0560">Oxidoreductase</keyword>
<feature type="domain" description="FAD dependent oxidoreductase" evidence="2">
    <location>
        <begin position="46"/>
        <end position="410"/>
    </location>
</feature>
<dbReference type="Pfam" id="PF01266">
    <property type="entry name" value="DAO"/>
    <property type="match status" value="1"/>
</dbReference>
<reference evidence="4" key="1">
    <citation type="journal article" date="2019" name="Int. J. Syst. Evol. Microbiol.">
        <title>The Global Catalogue of Microorganisms (GCM) 10K type strain sequencing project: providing services to taxonomists for standard genome sequencing and annotation.</title>
        <authorList>
            <consortium name="The Broad Institute Genomics Platform"/>
            <consortium name="The Broad Institute Genome Sequencing Center for Infectious Disease"/>
            <person name="Wu L."/>
            <person name="Ma J."/>
        </authorList>
    </citation>
    <scope>NUCLEOTIDE SEQUENCE [LARGE SCALE GENOMIC DNA]</scope>
    <source>
        <strain evidence="4">CGMCC 1.8860</strain>
    </source>
</reference>
<evidence type="ECO:0000313" key="3">
    <source>
        <dbReference type="EMBL" id="GGP26474.1"/>
    </source>
</evidence>
<dbReference type="EMBL" id="BMLY01000003">
    <property type="protein sequence ID" value="GGP26474.1"/>
    <property type="molecule type" value="Genomic_DNA"/>
</dbReference>
<dbReference type="Gene3D" id="3.30.9.10">
    <property type="entry name" value="D-Amino Acid Oxidase, subunit A, domain 2"/>
    <property type="match status" value="1"/>
</dbReference>
<evidence type="ECO:0000256" key="1">
    <source>
        <dbReference type="ARBA" id="ARBA00023002"/>
    </source>
</evidence>
<accession>A0ABQ2PNC5</accession>
<organism evidence="3 4">
    <name type="scientific">Silvimonas amylolytica</name>
    <dbReference type="NCBI Taxonomy" id="449663"/>
    <lineage>
        <taxon>Bacteria</taxon>
        <taxon>Pseudomonadati</taxon>
        <taxon>Pseudomonadota</taxon>
        <taxon>Betaproteobacteria</taxon>
        <taxon>Neisseriales</taxon>
        <taxon>Chitinibacteraceae</taxon>
        <taxon>Silvimonas</taxon>
    </lineage>
</organism>
<gene>
    <name evidence="3" type="ORF">GCM10010971_22930</name>
</gene>
<dbReference type="PANTHER" id="PTHR13847:SF285">
    <property type="entry name" value="FAD DEPENDENT OXIDOREDUCTASE DOMAIN-CONTAINING PROTEIN"/>
    <property type="match status" value="1"/>
</dbReference>
<dbReference type="Proteomes" id="UP000621859">
    <property type="component" value="Unassembled WGS sequence"/>
</dbReference>
<proteinExistence type="predicted"/>
<evidence type="ECO:0000313" key="4">
    <source>
        <dbReference type="Proteomes" id="UP000621859"/>
    </source>
</evidence>
<evidence type="ECO:0000259" key="2">
    <source>
        <dbReference type="Pfam" id="PF01266"/>
    </source>
</evidence>
<dbReference type="InterPro" id="IPR036188">
    <property type="entry name" value="FAD/NAD-bd_sf"/>
</dbReference>
<dbReference type="PANTHER" id="PTHR13847">
    <property type="entry name" value="SARCOSINE DEHYDROGENASE-RELATED"/>
    <property type="match status" value="1"/>
</dbReference>
<dbReference type="SUPFAM" id="SSF51905">
    <property type="entry name" value="FAD/NAD(P)-binding domain"/>
    <property type="match status" value="1"/>
</dbReference>
<dbReference type="InterPro" id="IPR017715">
    <property type="entry name" value="NH2-phosphonate_OxRdtase"/>
</dbReference>
<keyword evidence="4" id="KW-1185">Reference proteome</keyword>
<dbReference type="InterPro" id="IPR006076">
    <property type="entry name" value="FAD-dep_OxRdtase"/>
</dbReference>
<dbReference type="Gene3D" id="3.50.50.60">
    <property type="entry name" value="FAD/NAD(P)-binding domain"/>
    <property type="match status" value="1"/>
</dbReference>
<name>A0ABQ2PNC5_9NEIS</name>
<dbReference type="RefSeq" id="WP_229678996.1">
    <property type="nucleotide sequence ID" value="NZ_BMLY01000003.1"/>
</dbReference>
<comment type="caution">
    <text evidence="3">The sequence shown here is derived from an EMBL/GenBank/DDBJ whole genome shotgun (WGS) entry which is preliminary data.</text>
</comment>
<sequence length="482" mass="52159">MTTAANPVLPRSAIETAVFRPFWLEQALAREPARVAAPLQGEVTADVCIIGGGFTGLWTAIQLKQAQPELDVLIIEKDLCGAGASGRNGGCLLTWSSKFFTLLRLYGEAEACRLVRASEDAVYQIANFCKAHGIDAELRLDGTLYTATNDAQQGGMAPVMQALAERGLSSWTQWDALEVQRHAGSAAHVEGWFSPAAGSVQPGLLVRGLARVARQMGVRIHENTPMQRIVEDFRPQVIIPAGRIVAGKVVLAMNAWMASSFAQFSRSIAIVSSDMIITEPRDCLLEHTGLDHGTAVMDSRTFVYYYRSTPDGRIMLGKGGNTFAMGGRMLPSFDRPSVYEAQLHKALRRMFPAWHEVPIAASWNGASDRSVTGLPFFGHLNGHPNIVYGFGYSGNGVGPSYMGGQILASLVRGEENAWTRSGLVKGPLGVFPPEPLRYLGSLIVRNAIRRKEAAEDHGCKPRALDNWLAKFAAAAGKADKPV</sequence>
<dbReference type="NCBIfam" id="TIGR03329">
    <property type="entry name" value="Phn_aa_oxid"/>
    <property type="match status" value="1"/>
</dbReference>
<protein>
    <recommendedName>
        <fullName evidence="2">FAD dependent oxidoreductase domain-containing protein</fullName>
    </recommendedName>
</protein>